<feature type="region of interest" description="Disordered" evidence="1">
    <location>
        <begin position="1"/>
        <end position="30"/>
    </location>
</feature>
<feature type="region of interest" description="Disordered" evidence="1">
    <location>
        <begin position="275"/>
        <end position="397"/>
    </location>
</feature>
<feature type="compositionally biased region" description="Polar residues" evidence="1">
    <location>
        <begin position="18"/>
        <end position="27"/>
    </location>
</feature>
<dbReference type="KEGG" id="eus:EUTSA_v10004118mg"/>
<dbReference type="Proteomes" id="UP000030689">
    <property type="component" value="Unassembled WGS sequence"/>
</dbReference>
<evidence type="ECO:0000256" key="1">
    <source>
        <dbReference type="SAM" id="MobiDB-lite"/>
    </source>
</evidence>
<dbReference type="EMBL" id="KI517748">
    <property type="protein sequence ID" value="ESQ31428.1"/>
    <property type="molecule type" value="Genomic_DNA"/>
</dbReference>
<name>V4KVM7_EUTSA</name>
<feature type="compositionally biased region" description="Polar residues" evidence="1">
    <location>
        <begin position="369"/>
        <end position="380"/>
    </location>
</feature>
<organism evidence="2 3">
    <name type="scientific">Eutrema salsugineum</name>
    <name type="common">Saltwater cress</name>
    <name type="synonym">Sisymbrium salsugineum</name>
    <dbReference type="NCBI Taxonomy" id="72664"/>
    <lineage>
        <taxon>Eukaryota</taxon>
        <taxon>Viridiplantae</taxon>
        <taxon>Streptophyta</taxon>
        <taxon>Embryophyta</taxon>
        <taxon>Tracheophyta</taxon>
        <taxon>Spermatophyta</taxon>
        <taxon>Magnoliopsida</taxon>
        <taxon>eudicotyledons</taxon>
        <taxon>Gunneridae</taxon>
        <taxon>Pentapetalae</taxon>
        <taxon>rosids</taxon>
        <taxon>malvids</taxon>
        <taxon>Brassicales</taxon>
        <taxon>Brassicaceae</taxon>
        <taxon>Eutremeae</taxon>
        <taxon>Eutrema</taxon>
    </lineage>
</organism>
<dbReference type="AlphaFoldDB" id="V4KVM7"/>
<dbReference type="STRING" id="72664.V4KVM7"/>
<feature type="compositionally biased region" description="Low complexity" evidence="1">
    <location>
        <begin position="295"/>
        <end position="333"/>
    </location>
</feature>
<reference evidence="2 3" key="1">
    <citation type="journal article" date="2013" name="Front. Plant Sci.">
        <title>The Reference Genome of the Halophytic Plant Eutrema salsugineum.</title>
        <authorList>
            <person name="Yang R."/>
            <person name="Jarvis D.E."/>
            <person name="Chen H."/>
            <person name="Beilstein M.A."/>
            <person name="Grimwood J."/>
            <person name="Jenkins J."/>
            <person name="Shu S."/>
            <person name="Prochnik S."/>
            <person name="Xin M."/>
            <person name="Ma C."/>
            <person name="Schmutz J."/>
            <person name="Wing R.A."/>
            <person name="Mitchell-Olds T."/>
            <person name="Schumaker K.S."/>
            <person name="Wang X."/>
        </authorList>
    </citation>
    <scope>NUCLEOTIDE SEQUENCE [LARGE SCALE GENOMIC DNA]</scope>
</reference>
<accession>V4KVM7</accession>
<dbReference type="OMA" id="KHRTISC"/>
<keyword evidence="3" id="KW-1185">Reference proteome</keyword>
<feature type="compositionally biased region" description="Low complexity" evidence="1">
    <location>
        <begin position="279"/>
        <end position="288"/>
    </location>
</feature>
<sequence>MDKSEPFVYDEVYDKTPKQSPQGNQTWPMDKIRKSRFQPKMSSLLSPVTPKRNYTISNAKSLLMQCLRDSKSDPLPRRRFPVSCSDEGILMDGVLVTSATSGKKVSSSLGCSGGSSIFQKQHKKYEFSSPKSQTGTNLQETTGFQESSAEKEKMLTISPCTPKAANSSKLQASAEPFTPTPRSPPRQASPFPPQQLPYDHYNPLCPWDHPLHLQACSYLHRPRPPFYVYQRPLLLPVLPHGSKIYQLGPTGYLKKPAPVINEPYQLDCATNFPSLTGDPTTTRMSLLPTTPPSSHPNTNTSEPPVHTPLSTPPTANLSTSSTSSTTTHGSSPTVDGLDTVTEKLDFSDELETMTREPDLSSPPSDGLDTVTQIPDSSSPSDGLDAATHNPDLSSPSDELQTVAQNLDLSPSVGHETVTTKTDWSPSDDKLPTFTQEENDFTKSQGRVLPDSAFQLYKFRGSRMSCFKDICTEVEEEDQ</sequence>
<feature type="region of interest" description="Disordered" evidence="1">
    <location>
        <begin position="127"/>
        <end position="195"/>
    </location>
</feature>
<feature type="region of interest" description="Disordered" evidence="1">
    <location>
        <begin position="412"/>
        <end position="431"/>
    </location>
</feature>
<gene>
    <name evidence="2" type="ORF">EUTSA_v10004118mg</name>
</gene>
<protein>
    <submittedName>
        <fullName evidence="2">Uncharacterized protein</fullName>
    </submittedName>
</protein>
<evidence type="ECO:0000313" key="3">
    <source>
        <dbReference type="Proteomes" id="UP000030689"/>
    </source>
</evidence>
<evidence type="ECO:0000313" key="2">
    <source>
        <dbReference type="EMBL" id="ESQ31428.1"/>
    </source>
</evidence>
<feature type="compositionally biased region" description="Polar residues" evidence="1">
    <location>
        <begin position="129"/>
        <end position="147"/>
    </location>
</feature>
<proteinExistence type="predicted"/>
<feature type="compositionally biased region" description="Basic and acidic residues" evidence="1">
    <location>
        <begin position="340"/>
        <end position="358"/>
    </location>
</feature>
<dbReference type="Gramene" id="ESQ31428">
    <property type="protein sequence ID" value="ESQ31428"/>
    <property type="gene ID" value="EUTSA_v10004118mg"/>
</dbReference>